<proteinExistence type="predicted"/>
<feature type="compositionally biased region" description="Basic and acidic residues" evidence="1">
    <location>
        <begin position="8"/>
        <end position="17"/>
    </location>
</feature>
<feature type="compositionally biased region" description="Basic and acidic residues" evidence="1">
    <location>
        <begin position="56"/>
        <end position="66"/>
    </location>
</feature>
<protein>
    <submittedName>
        <fullName evidence="3">Uncharacterized protein</fullName>
    </submittedName>
</protein>
<keyword evidence="2" id="KW-0812">Transmembrane</keyword>
<dbReference type="RefSeq" id="WP_142985810.1">
    <property type="nucleotide sequence ID" value="NZ_FXTD01000003.1"/>
</dbReference>
<dbReference type="AlphaFoldDB" id="A0A521BSD7"/>
<accession>A0A521BSD7</accession>
<name>A0A521BSD7_9EURY</name>
<dbReference type="EMBL" id="FXTD01000003">
    <property type="protein sequence ID" value="SMO50077.1"/>
    <property type="molecule type" value="Genomic_DNA"/>
</dbReference>
<evidence type="ECO:0000313" key="3">
    <source>
        <dbReference type="EMBL" id="SMO50077.1"/>
    </source>
</evidence>
<evidence type="ECO:0000313" key="4">
    <source>
        <dbReference type="Proteomes" id="UP000319712"/>
    </source>
</evidence>
<dbReference type="OrthoDB" id="379720at2157"/>
<reference evidence="3 4" key="1">
    <citation type="submission" date="2017-05" db="EMBL/GenBank/DDBJ databases">
        <authorList>
            <person name="Varghese N."/>
            <person name="Submissions S."/>
        </authorList>
    </citation>
    <scope>NUCLEOTIDE SEQUENCE [LARGE SCALE GENOMIC DNA]</scope>
    <source>
        <strain evidence="3 4">DSM 19504</strain>
    </source>
</reference>
<keyword evidence="2" id="KW-1133">Transmembrane helix</keyword>
<sequence>MPSNGYDAESRRGRSEGDPSGTGASGDRPVRAAERVTGTVDAMDTIDPVGIADPDGGARHGSRDRSGLGAYGSDRWARVLSTITPAAMVAAVGIRIGSAGRRFAPDVAARFAGVPIGVDAAALSSVAGIVHGLSVLLAVGVACAVGWLALSAAVRLAADGIR</sequence>
<keyword evidence="4" id="KW-1185">Reference proteome</keyword>
<evidence type="ECO:0000256" key="2">
    <source>
        <dbReference type="SAM" id="Phobius"/>
    </source>
</evidence>
<feature type="transmembrane region" description="Helical" evidence="2">
    <location>
        <begin position="108"/>
        <end position="130"/>
    </location>
</feature>
<organism evidence="3 4">
    <name type="scientific">Halorubrum cibi</name>
    <dbReference type="NCBI Taxonomy" id="413815"/>
    <lineage>
        <taxon>Archaea</taxon>
        <taxon>Methanobacteriati</taxon>
        <taxon>Methanobacteriota</taxon>
        <taxon>Stenosarchaea group</taxon>
        <taxon>Halobacteria</taxon>
        <taxon>Halobacteriales</taxon>
        <taxon>Haloferacaceae</taxon>
        <taxon>Halorubrum</taxon>
    </lineage>
</organism>
<gene>
    <name evidence="3" type="ORF">SAMN06264867_10323</name>
</gene>
<dbReference type="Proteomes" id="UP000319712">
    <property type="component" value="Unassembled WGS sequence"/>
</dbReference>
<keyword evidence="2" id="KW-0472">Membrane</keyword>
<feature type="region of interest" description="Disordered" evidence="1">
    <location>
        <begin position="1"/>
        <end position="69"/>
    </location>
</feature>
<feature type="transmembrane region" description="Helical" evidence="2">
    <location>
        <begin position="136"/>
        <end position="158"/>
    </location>
</feature>
<evidence type="ECO:0000256" key="1">
    <source>
        <dbReference type="SAM" id="MobiDB-lite"/>
    </source>
</evidence>
<feature type="transmembrane region" description="Helical" evidence="2">
    <location>
        <begin position="76"/>
        <end position="96"/>
    </location>
</feature>